<dbReference type="GO" id="GO:0005634">
    <property type="term" value="C:nucleus"/>
    <property type="evidence" value="ECO:0007669"/>
    <property type="project" value="UniProtKB-SubCell"/>
</dbReference>
<dbReference type="PROSITE" id="PS50071">
    <property type="entry name" value="HOMEOBOX_2"/>
    <property type="match status" value="1"/>
</dbReference>
<feature type="DNA-binding region" description="Homeobox" evidence="4">
    <location>
        <begin position="3"/>
        <end position="57"/>
    </location>
</feature>
<sequence>RKNYSLNVQYELFEYYVYINQRPSRWEKELLAKRLSLTFKQVTQWFINARRRTIKNKFYKYSRF</sequence>
<evidence type="ECO:0000313" key="6">
    <source>
        <dbReference type="EMBL" id="ORX43062.1"/>
    </source>
</evidence>
<accession>A0A1Y1UXS1</accession>
<dbReference type="GO" id="GO:0003677">
    <property type="term" value="F:DNA binding"/>
    <property type="evidence" value="ECO:0007669"/>
    <property type="project" value="UniProtKB-UniRule"/>
</dbReference>
<keyword evidence="2 4" id="KW-0371">Homeobox</keyword>
<dbReference type="Gene3D" id="1.10.10.60">
    <property type="entry name" value="Homeodomain-like"/>
    <property type="match status" value="1"/>
</dbReference>
<dbReference type="CDD" id="cd00086">
    <property type="entry name" value="homeodomain"/>
    <property type="match status" value="1"/>
</dbReference>
<dbReference type="InterPro" id="IPR001356">
    <property type="entry name" value="HD"/>
</dbReference>
<protein>
    <recommendedName>
        <fullName evidence="5">Homeobox domain-containing protein</fullName>
    </recommendedName>
</protein>
<dbReference type="InterPro" id="IPR008422">
    <property type="entry name" value="KN_HD"/>
</dbReference>
<evidence type="ECO:0000313" key="7">
    <source>
        <dbReference type="Proteomes" id="UP000193719"/>
    </source>
</evidence>
<feature type="domain" description="Homeobox" evidence="5">
    <location>
        <begin position="1"/>
        <end position="56"/>
    </location>
</feature>
<dbReference type="GO" id="GO:0006355">
    <property type="term" value="P:regulation of DNA-templated transcription"/>
    <property type="evidence" value="ECO:0007669"/>
    <property type="project" value="InterPro"/>
</dbReference>
<evidence type="ECO:0000256" key="2">
    <source>
        <dbReference type="ARBA" id="ARBA00023155"/>
    </source>
</evidence>
<evidence type="ECO:0000256" key="4">
    <source>
        <dbReference type="PROSITE-ProRule" id="PRU00108"/>
    </source>
</evidence>
<keyword evidence="3 4" id="KW-0539">Nucleus</keyword>
<comment type="caution">
    <text evidence="6">The sequence shown here is derived from an EMBL/GenBank/DDBJ whole genome shotgun (WGS) entry which is preliminary data.</text>
</comment>
<dbReference type="AlphaFoldDB" id="A0A1Y1UXS1"/>
<dbReference type="EMBL" id="MCFH01000056">
    <property type="protein sequence ID" value="ORX43062.1"/>
    <property type="molecule type" value="Genomic_DNA"/>
</dbReference>
<organism evidence="6 7">
    <name type="scientific">Piromyces finnis</name>
    <dbReference type="NCBI Taxonomy" id="1754191"/>
    <lineage>
        <taxon>Eukaryota</taxon>
        <taxon>Fungi</taxon>
        <taxon>Fungi incertae sedis</taxon>
        <taxon>Chytridiomycota</taxon>
        <taxon>Chytridiomycota incertae sedis</taxon>
        <taxon>Neocallimastigomycetes</taxon>
        <taxon>Neocallimastigales</taxon>
        <taxon>Neocallimastigaceae</taxon>
        <taxon>Piromyces</taxon>
    </lineage>
</organism>
<reference evidence="6 7" key="2">
    <citation type="submission" date="2016-08" db="EMBL/GenBank/DDBJ databases">
        <title>Pervasive Adenine N6-methylation of Active Genes in Fungi.</title>
        <authorList>
            <consortium name="DOE Joint Genome Institute"/>
            <person name="Mondo S.J."/>
            <person name="Dannebaum R.O."/>
            <person name="Kuo R.C."/>
            <person name="Labutti K."/>
            <person name="Haridas S."/>
            <person name="Kuo A."/>
            <person name="Salamov A."/>
            <person name="Ahrendt S.R."/>
            <person name="Lipzen A."/>
            <person name="Sullivan W."/>
            <person name="Andreopoulos W.B."/>
            <person name="Clum A."/>
            <person name="Lindquist E."/>
            <person name="Daum C."/>
            <person name="Ramamoorthy G.K."/>
            <person name="Gryganskyi A."/>
            <person name="Culley D."/>
            <person name="Magnuson J.K."/>
            <person name="James T.Y."/>
            <person name="O'Malley M.A."/>
            <person name="Stajich J.E."/>
            <person name="Spatafora J.W."/>
            <person name="Visel A."/>
            <person name="Grigoriev I.V."/>
        </authorList>
    </citation>
    <scope>NUCLEOTIDE SEQUENCE [LARGE SCALE GENOMIC DNA]</scope>
    <source>
        <strain evidence="7">finn</strain>
    </source>
</reference>
<dbReference type="Proteomes" id="UP000193719">
    <property type="component" value="Unassembled WGS sequence"/>
</dbReference>
<name>A0A1Y1UXS1_9FUNG</name>
<feature type="non-terminal residue" evidence="6">
    <location>
        <position position="64"/>
    </location>
</feature>
<keyword evidence="1 4" id="KW-0238">DNA-binding</keyword>
<dbReference type="InterPro" id="IPR009057">
    <property type="entry name" value="Homeodomain-like_sf"/>
</dbReference>
<dbReference type="OrthoDB" id="10056939at2759"/>
<gene>
    <name evidence="6" type="ORF">BCR36DRAFT_336559</name>
</gene>
<evidence type="ECO:0000256" key="3">
    <source>
        <dbReference type="ARBA" id="ARBA00023242"/>
    </source>
</evidence>
<evidence type="ECO:0000256" key="1">
    <source>
        <dbReference type="ARBA" id="ARBA00023125"/>
    </source>
</evidence>
<dbReference type="SUPFAM" id="SSF46689">
    <property type="entry name" value="Homeodomain-like"/>
    <property type="match status" value="1"/>
</dbReference>
<evidence type="ECO:0000259" key="5">
    <source>
        <dbReference type="PROSITE" id="PS50071"/>
    </source>
</evidence>
<dbReference type="Pfam" id="PF05920">
    <property type="entry name" value="Homeobox_KN"/>
    <property type="match status" value="1"/>
</dbReference>
<keyword evidence="7" id="KW-1185">Reference proteome</keyword>
<comment type="subcellular location">
    <subcellularLocation>
        <location evidence="4">Nucleus</location>
    </subcellularLocation>
</comment>
<reference evidence="6 7" key="1">
    <citation type="submission" date="2016-08" db="EMBL/GenBank/DDBJ databases">
        <title>Genomes of anaerobic fungi encode conserved fungal cellulosomes for biomass hydrolysis.</title>
        <authorList>
            <consortium name="DOE Joint Genome Institute"/>
            <person name="Haitjema C.H."/>
            <person name="Gilmore S.P."/>
            <person name="Henske J.K."/>
            <person name="Solomon K.V."/>
            <person name="De Groot R."/>
            <person name="Kuo A."/>
            <person name="Mondo S.J."/>
            <person name="Salamov A.A."/>
            <person name="Labutti K."/>
            <person name="Zhao Z."/>
            <person name="Chiniquy J."/>
            <person name="Barry K."/>
            <person name="Brewer H.M."/>
            <person name="Purvine S.O."/>
            <person name="Wright A.T."/>
            <person name="Boxma B."/>
            <person name="Van Alen T."/>
            <person name="Hackstein J.H."/>
            <person name="Baker S.E."/>
            <person name="Grigoriev I.V."/>
            <person name="O'Malley M.A."/>
        </authorList>
    </citation>
    <scope>NUCLEOTIDE SEQUENCE [LARGE SCALE GENOMIC DNA]</scope>
    <source>
        <strain evidence="7">finn</strain>
    </source>
</reference>
<proteinExistence type="predicted"/>
<feature type="non-terminal residue" evidence="6">
    <location>
        <position position="1"/>
    </location>
</feature>